<keyword evidence="5" id="KW-0732">Signal</keyword>
<dbReference type="PROSITE" id="PS00022">
    <property type="entry name" value="EGF_1"/>
    <property type="match status" value="3"/>
</dbReference>
<sequence length="1635" mass="182837">MKYRRETMRYSLFIVVASVFYASASIQYPPQITKQPPTDELLFQVAQTALNENDKPFVIECEADAEPAPVYRWIKNGKKFEWPAYDDRISQQPGRGTLVISRPRDEDLGQYQCFAENEWGIATSNSVFVRKAELNSFKDEEPQTLTVSEGNTLKLTCEAPDGWPKPNVYWLIQDTAGIVKSINNSRMTLDPEGNLWFSNVTRYDASEDFYYTCAATSHYRNEFKLGNRFILNVISSGASASQNKHEPERQYLSRKNEVALRGKKIELYCIFGGTPLPETIWMKNGVRIKPNDRVTHGNYGKSLIIRETQFDDEGIYTCEASNGVGKAVSHSIDLKIMAVPYFTVQPEVQTAAEDEMVEFRCEASGIPEPEIKWIHNGKPIEETPPNPRRKVTANKIIIEKLTKKDTGNYGCNATNSLGYIYKDVYINVLALEPEITEPPTDEATVDGKTIQMTCKVFGAPKPEVKWIRNGQELTGGRYKTLETGDLQITNVNFGDAGSYTCHAANKFGQVEASASLIVKEHTKIIETPEDYEVSAGDTATFRCNAVADSSLTLQIDWLRNDEVLDTETEPRFIITSDFSLSITKTTELDSGIYSCLASTELDEMRAQATLIVQDVPNAPILTGTHCYEKEAKVSWQPMGDNRSPILRYAIQANTSFTPDAWETPQESIPATEQTYSIPMSPWANYTFRVIAWNKIGPSMPSAHSTVCTTQPDVPYKNPSNVMGNGTTPQNLVISWTIMPQIEHNAPKFIYRVYYRRDIRGNDWMRADISNWRTHSLVVENQPTYQRYHIKVTAINEIGESRVVPDIVIGYSGEDQPTAAPTNFKVENVQSSTTAVLTWTGVPLDSVNGELRGYKVQTWTERDGEDGMREITVPGADSTRAVINKFVPFSKNYVRIFVYNGRFNGPHSETLSFQTPEGVPGTVLSLEAYPMGSSAFWLRWTKPAEPNGQLTGYRIYYQVVNGTELGALLERQPHVLDPQATATKLASLKPETKYRVHIKATTNAGEGVNFYIEETTKTSRKPDVPTFRWENVPKDNGYATVRIIWMPNRQEYPGSHFFVTYRLYHHPHQLQTDPEFQRDEIEVRGLQPGETYEMRVIAVDGKYLTASEPQLVWTSDDGPIIEPAENFAISSWFIGLLLAILVLILLLVLVCMVKRNRGGKYAVLERDLTAGRNEYPDGFSEYSQPLDTKSTGGRASAASSSRHDGKQHDSDEDSMAEYQEGDPGMNEDGSFIGHYGQKRAEPNPQAFATVVTVSAGGYTVREGHWVGKHHPGAAAKDKHLLTTMPWASSILFTAFLLQIGQVITRHHRSGNSHKPEGDISLWIDRQQIKMFSGLEMEIYAISEGRVLSYLLDPEFEIKLPIIPSEVSYVNLTWKSGVKRYTYNFYQLQSQDESILKTPSITIKSKGRVPRKPKEFSINLPCSGNSSGIGQFGIGLMIETRKHKPLNGTPLHFSLRKECAVRGECVSRAQDHHFFTHTDKPNSGPCPDGYLGPPHCKKALCYPACMNGGNCTAPGVCSCPPGFQGPNCEGGICTDKCLNGGKCIQKDTCECSKGYFGLRCEFSKCVIPCLNGGKCKGNNICRCPTGFKGNHCEIGRRSPQRSACTRACRNGTCQPDNTCLCASGWFGKLCNKNKPWA</sequence>
<dbReference type="Pfam" id="PF13927">
    <property type="entry name" value="Ig_3"/>
    <property type="match status" value="2"/>
</dbReference>
<evidence type="ECO:0000259" key="16">
    <source>
        <dbReference type="PROSITE" id="PS50026"/>
    </source>
</evidence>
<dbReference type="Pfam" id="PF00041">
    <property type="entry name" value="fn3"/>
    <property type="match status" value="3"/>
</dbReference>
<dbReference type="InterPro" id="IPR000742">
    <property type="entry name" value="EGF"/>
</dbReference>
<dbReference type="Gene3D" id="2.10.25.10">
    <property type="entry name" value="Laminin"/>
    <property type="match status" value="4"/>
</dbReference>
<dbReference type="InterPro" id="IPR026966">
    <property type="entry name" value="Neurofascin/L1/NrCAM_C"/>
</dbReference>
<dbReference type="PANTHER" id="PTHR44170">
    <property type="entry name" value="PROTEIN SIDEKICK"/>
    <property type="match status" value="1"/>
</dbReference>
<dbReference type="FunFam" id="2.60.40.10:FF:000035">
    <property type="entry name" value="Contactin 1"/>
    <property type="match status" value="1"/>
</dbReference>
<dbReference type="GO" id="GO:0030424">
    <property type="term" value="C:axon"/>
    <property type="evidence" value="ECO:0007669"/>
    <property type="project" value="TreeGrafter"/>
</dbReference>
<dbReference type="SMART" id="SM00409">
    <property type="entry name" value="IG"/>
    <property type="match status" value="6"/>
</dbReference>
<keyword evidence="9 15" id="KW-0472">Membrane</keyword>
<keyword evidence="10 13" id="KW-1015">Disulfide bond</keyword>
<dbReference type="InterPro" id="IPR003598">
    <property type="entry name" value="Ig_sub2"/>
</dbReference>
<comment type="caution">
    <text evidence="13">Lacks conserved residue(s) required for the propagation of feature annotation.</text>
</comment>
<dbReference type="PANTHER" id="PTHR44170:SF6">
    <property type="entry name" value="CONTACTIN"/>
    <property type="match status" value="1"/>
</dbReference>
<keyword evidence="11" id="KW-0325">Glycoprotein</keyword>
<feature type="compositionally biased region" description="Polar residues" evidence="14">
    <location>
        <begin position="1180"/>
        <end position="1192"/>
    </location>
</feature>
<evidence type="ECO:0000256" key="13">
    <source>
        <dbReference type="PROSITE-ProRule" id="PRU00076"/>
    </source>
</evidence>
<evidence type="ECO:0000256" key="14">
    <source>
        <dbReference type="SAM" id="MobiDB-lite"/>
    </source>
</evidence>
<dbReference type="KEGG" id="fas:105269454"/>
<feature type="domain" description="Ig-like" evidence="18">
    <location>
        <begin position="433"/>
        <end position="517"/>
    </location>
</feature>
<feature type="domain" description="EGF-like" evidence="16">
    <location>
        <begin position="1527"/>
        <end position="1559"/>
    </location>
</feature>
<dbReference type="Gene3D" id="2.60.40.10">
    <property type="entry name" value="Immunoglobulins"/>
    <property type="match status" value="10"/>
</dbReference>
<evidence type="ECO:0000256" key="2">
    <source>
        <dbReference type="ARBA" id="ARBA00004479"/>
    </source>
</evidence>
<evidence type="ECO:0000256" key="10">
    <source>
        <dbReference type="ARBA" id="ARBA00023157"/>
    </source>
</evidence>
<keyword evidence="6" id="KW-0677">Repeat</keyword>
<dbReference type="Proteomes" id="UP000694866">
    <property type="component" value="Unplaced"/>
</dbReference>
<dbReference type="InterPro" id="IPR003961">
    <property type="entry name" value="FN3_dom"/>
</dbReference>
<feature type="domain" description="EGF-like" evidence="16">
    <location>
        <begin position="1560"/>
        <end position="1591"/>
    </location>
</feature>
<dbReference type="SMART" id="SM00060">
    <property type="entry name" value="FN3"/>
    <property type="match status" value="5"/>
</dbReference>
<comment type="subcellular location">
    <subcellularLocation>
        <location evidence="1">Cell membrane</location>
    </subcellularLocation>
    <subcellularLocation>
        <location evidence="2">Membrane</location>
        <topology evidence="2">Single-pass type I membrane protein</topology>
    </subcellularLocation>
</comment>
<dbReference type="GO" id="GO:0098632">
    <property type="term" value="F:cell-cell adhesion mediator activity"/>
    <property type="evidence" value="ECO:0007669"/>
    <property type="project" value="TreeGrafter"/>
</dbReference>
<evidence type="ECO:0000256" key="6">
    <source>
        <dbReference type="ARBA" id="ARBA00022737"/>
    </source>
</evidence>
<dbReference type="PROSITE" id="PS01186">
    <property type="entry name" value="EGF_2"/>
    <property type="match status" value="3"/>
</dbReference>
<name>A0A9R1TF27_9HYME</name>
<dbReference type="InterPro" id="IPR003306">
    <property type="entry name" value="WIF"/>
</dbReference>
<evidence type="ECO:0000256" key="11">
    <source>
        <dbReference type="ARBA" id="ARBA00023180"/>
    </source>
</evidence>
<dbReference type="OrthoDB" id="6244967at2759"/>
<feature type="domain" description="Fibronectin type-III" evidence="19">
    <location>
        <begin position="819"/>
        <end position="917"/>
    </location>
</feature>
<evidence type="ECO:0000256" key="9">
    <source>
        <dbReference type="ARBA" id="ARBA00023136"/>
    </source>
</evidence>
<dbReference type="InterPro" id="IPR013151">
    <property type="entry name" value="Immunoglobulin_dom"/>
</dbReference>
<feature type="domain" description="Fibronectin type-III" evidence="19">
    <location>
        <begin position="717"/>
        <end position="814"/>
    </location>
</feature>
<dbReference type="PROSITE" id="PS50835">
    <property type="entry name" value="IG_LIKE"/>
    <property type="match status" value="6"/>
</dbReference>
<feature type="domain" description="WIF" evidence="17">
    <location>
        <begin position="1320"/>
        <end position="1457"/>
    </location>
</feature>
<feature type="domain" description="Fibronectin type-III" evidence="19">
    <location>
        <begin position="918"/>
        <end position="1020"/>
    </location>
</feature>
<evidence type="ECO:0000313" key="20">
    <source>
        <dbReference type="Proteomes" id="UP000694866"/>
    </source>
</evidence>
<dbReference type="SMART" id="SM00408">
    <property type="entry name" value="IGc2"/>
    <property type="match status" value="6"/>
</dbReference>
<dbReference type="RefSeq" id="XP_011308017.1">
    <property type="nucleotide sequence ID" value="XM_011309715.1"/>
</dbReference>
<feature type="region of interest" description="Disordered" evidence="14">
    <location>
        <begin position="1173"/>
        <end position="1236"/>
    </location>
</feature>
<dbReference type="Pfam" id="PF00047">
    <property type="entry name" value="ig"/>
    <property type="match status" value="1"/>
</dbReference>
<dbReference type="Pfam" id="PF02019">
    <property type="entry name" value="WIF"/>
    <property type="match status" value="1"/>
</dbReference>
<reference evidence="21" key="1">
    <citation type="submission" date="2025-08" db="UniProtKB">
        <authorList>
            <consortium name="RefSeq"/>
        </authorList>
    </citation>
    <scope>IDENTIFICATION</scope>
    <source>
        <strain evidence="21">USDA-PBARC FA_bdor</strain>
        <tissue evidence="21">Whole organism</tissue>
    </source>
</reference>
<accession>A0A9R1TF27</accession>
<dbReference type="GeneID" id="105269454"/>
<dbReference type="FunFam" id="2.60.40.10:FF:000028">
    <property type="entry name" value="Neuronal cell adhesion molecule"/>
    <property type="match status" value="1"/>
</dbReference>
<feature type="disulfide bond" evidence="13">
    <location>
        <begin position="1563"/>
        <end position="1573"/>
    </location>
</feature>
<organism evidence="20 21">
    <name type="scientific">Fopius arisanus</name>
    <dbReference type="NCBI Taxonomy" id="64838"/>
    <lineage>
        <taxon>Eukaryota</taxon>
        <taxon>Metazoa</taxon>
        <taxon>Ecdysozoa</taxon>
        <taxon>Arthropoda</taxon>
        <taxon>Hexapoda</taxon>
        <taxon>Insecta</taxon>
        <taxon>Pterygota</taxon>
        <taxon>Neoptera</taxon>
        <taxon>Endopterygota</taxon>
        <taxon>Hymenoptera</taxon>
        <taxon>Apocrita</taxon>
        <taxon>Ichneumonoidea</taxon>
        <taxon>Braconidae</taxon>
        <taxon>Opiinae</taxon>
        <taxon>Fopius</taxon>
    </lineage>
</organism>
<proteinExistence type="predicted"/>
<dbReference type="PROSITE" id="PS50853">
    <property type="entry name" value="FN3"/>
    <property type="match status" value="5"/>
</dbReference>
<evidence type="ECO:0000256" key="7">
    <source>
        <dbReference type="ARBA" id="ARBA00022889"/>
    </source>
</evidence>
<dbReference type="PROSITE" id="PS50026">
    <property type="entry name" value="EGF_3"/>
    <property type="match status" value="2"/>
</dbReference>
<dbReference type="FunFam" id="2.60.40.10:FF:000004">
    <property type="entry name" value="DCC isoform 1"/>
    <property type="match status" value="1"/>
</dbReference>
<evidence type="ECO:0000256" key="4">
    <source>
        <dbReference type="ARBA" id="ARBA00022692"/>
    </source>
</evidence>
<dbReference type="InterPro" id="IPR013783">
    <property type="entry name" value="Ig-like_fold"/>
</dbReference>
<dbReference type="InterPro" id="IPR003599">
    <property type="entry name" value="Ig_sub"/>
</dbReference>
<feature type="domain" description="Ig-like" evidence="18">
    <location>
        <begin position="247"/>
        <end position="329"/>
    </location>
</feature>
<feature type="disulfide bond" evidence="13">
    <location>
        <begin position="1531"/>
        <end position="1541"/>
    </location>
</feature>
<keyword evidence="8 15" id="KW-1133">Transmembrane helix</keyword>
<dbReference type="FunFam" id="2.60.40.10:FF:001928">
    <property type="entry name" value="neuroglian isoform X2"/>
    <property type="match status" value="1"/>
</dbReference>
<feature type="domain" description="Ig-like" evidence="18">
    <location>
        <begin position="340"/>
        <end position="427"/>
    </location>
</feature>
<feature type="domain" description="Ig-like" evidence="18">
    <location>
        <begin position="147"/>
        <end position="226"/>
    </location>
</feature>
<dbReference type="InterPro" id="IPR036116">
    <property type="entry name" value="FN3_sf"/>
</dbReference>
<protein>
    <submittedName>
        <fullName evidence="21">Neuroglian</fullName>
    </submittedName>
</protein>
<dbReference type="SUPFAM" id="SSF49265">
    <property type="entry name" value="Fibronectin type III"/>
    <property type="match status" value="3"/>
</dbReference>
<gene>
    <name evidence="21" type="primary">LOC105269454</name>
</gene>
<dbReference type="CDD" id="cd00063">
    <property type="entry name" value="FN3"/>
    <property type="match status" value="5"/>
</dbReference>
<evidence type="ECO:0000256" key="1">
    <source>
        <dbReference type="ARBA" id="ARBA00004236"/>
    </source>
</evidence>
<dbReference type="FunFam" id="2.60.40.10:FF:001718">
    <property type="entry name" value="Neuroglian, isoform D"/>
    <property type="match status" value="1"/>
</dbReference>
<feature type="disulfide bond" evidence="13">
    <location>
        <begin position="1549"/>
        <end position="1558"/>
    </location>
</feature>
<feature type="disulfide bond" evidence="13">
    <location>
        <begin position="1581"/>
        <end position="1590"/>
    </location>
</feature>
<dbReference type="SUPFAM" id="SSF48726">
    <property type="entry name" value="Immunoglobulin"/>
    <property type="match status" value="6"/>
</dbReference>
<evidence type="ECO:0000256" key="15">
    <source>
        <dbReference type="SAM" id="Phobius"/>
    </source>
</evidence>
<keyword evidence="4 15" id="KW-0812">Transmembrane</keyword>
<dbReference type="InterPro" id="IPR013098">
    <property type="entry name" value="Ig_I-set"/>
</dbReference>
<feature type="domain" description="Fibronectin type-III" evidence="19">
    <location>
        <begin position="615"/>
        <end position="712"/>
    </location>
</feature>
<keyword evidence="3" id="KW-1003">Cell membrane</keyword>
<dbReference type="InterPro" id="IPR038677">
    <property type="entry name" value="WIF_sf"/>
</dbReference>
<dbReference type="SMART" id="SM00469">
    <property type="entry name" value="WIF"/>
    <property type="match status" value="1"/>
</dbReference>
<dbReference type="GO" id="GO:0005886">
    <property type="term" value="C:plasma membrane"/>
    <property type="evidence" value="ECO:0007669"/>
    <property type="project" value="UniProtKB-SubCell"/>
</dbReference>
<dbReference type="Pfam" id="PF07679">
    <property type="entry name" value="I-set"/>
    <property type="match status" value="3"/>
</dbReference>
<feature type="transmembrane region" description="Helical" evidence="15">
    <location>
        <begin position="1285"/>
        <end position="1303"/>
    </location>
</feature>
<keyword evidence="13" id="KW-0245">EGF-like domain</keyword>
<evidence type="ECO:0000259" key="17">
    <source>
        <dbReference type="PROSITE" id="PS50814"/>
    </source>
</evidence>
<evidence type="ECO:0000259" key="18">
    <source>
        <dbReference type="PROSITE" id="PS50835"/>
    </source>
</evidence>
<evidence type="ECO:0000256" key="5">
    <source>
        <dbReference type="ARBA" id="ARBA00022729"/>
    </source>
</evidence>
<dbReference type="InterPro" id="IPR007110">
    <property type="entry name" value="Ig-like_dom"/>
</dbReference>
<dbReference type="InterPro" id="IPR036179">
    <property type="entry name" value="Ig-like_dom_sf"/>
</dbReference>
<keyword evidence="7" id="KW-0130">Cell adhesion</keyword>
<keyword evidence="12" id="KW-0393">Immunoglobulin domain</keyword>
<dbReference type="PROSITE" id="PS50814">
    <property type="entry name" value="WIF"/>
    <property type="match status" value="1"/>
</dbReference>
<dbReference type="FunFam" id="2.60.40.10:FF:001687">
    <property type="entry name" value="Neuroglian, isoform E"/>
    <property type="match status" value="1"/>
</dbReference>
<evidence type="ECO:0000256" key="12">
    <source>
        <dbReference type="ARBA" id="ARBA00023319"/>
    </source>
</evidence>
<dbReference type="Gene3D" id="2.60.40.2170">
    <property type="entry name" value="Wnt, WIF domain"/>
    <property type="match status" value="1"/>
</dbReference>
<feature type="transmembrane region" description="Helical" evidence="15">
    <location>
        <begin position="1131"/>
        <end position="1152"/>
    </location>
</feature>
<dbReference type="GO" id="GO:0007411">
    <property type="term" value="P:axon guidance"/>
    <property type="evidence" value="ECO:0007669"/>
    <property type="project" value="TreeGrafter"/>
</dbReference>
<evidence type="ECO:0000313" key="21">
    <source>
        <dbReference type="RefSeq" id="XP_011308017.1"/>
    </source>
</evidence>
<dbReference type="GO" id="GO:0007420">
    <property type="term" value="P:brain development"/>
    <property type="evidence" value="ECO:0007669"/>
    <property type="project" value="TreeGrafter"/>
</dbReference>
<evidence type="ECO:0000256" key="8">
    <source>
        <dbReference type="ARBA" id="ARBA00022989"/>
    </source>
</evidence>
<feature type="domain" description="Ig-like" evidence="18">
    <location>
        <begin position="30"/>
        <end position="135"/>
    </location>
</feature>
<dbReference type="FunFam" id="2.60.40.10:FF:000005">
    <property type="entry name" value="Neuronal cell adhesion molecule"/>
    <property type="match status" value="1"/>
</dbReference>
<dbReference type="FunFam" id="2.60.40.10:FF:000032">
    <property type="entry name" value="palladin isoform X1"/>
    <property type="match status" value="1"/>
</dbReference>
<dbReference type="Pfam" id="PF13882">
    <property type="entry name" value="Bravo_FIGEY"/>
    <property type="match status" value="1"/>
</dbReference>
<dbReference type="SMART" id="SM00181">
    <property type="entry name" value="EGF"/>
    <property type="match status" value="4"/>
</dbReference>
<feature type="domain" description="Ig-like" evidence="18">
    <location>
        <begin position="522"/>
        <end position="611"/>
    </location>
</feature>
<evidence type="ECO:0000259" key="19">
    <source>
        <dbReference type="PROSITE" id="PS50853"/>
    </source>
</evidence>
<feature type="domain" description="Fibronectin type-III" evidence="19">
    <location>
        <begin position="1023"/>
        <end position="1116"/>
    </location>
</feature>
<keyword evidence="20" id="KW-1185">Reference proteome</keyword>
<dbReference type="CDD" id="cd00054">
    <property type="entry name" value="EGF_CA"/>
    <property type="match status" value="3"/>
</dbReference>
<evidence type="ECO:0000256" key="3">
    <source>
        <dbReference type="ARBA" id="ARBA00022475"/>
    </source>
</evidence>